<feature type="transmembrane region" description="Helical" evidence="1">
    <location>
        <begin position="42"/>
        <end position="62"/>
    </location>
</feature>
<evidence type="ECO:0000313" key="3">
    <source>
        <dbReference type="Proteomes" id="UP001107558"/>
    </source>
</evidence>
<dbReference type="OrthoDB" id="7799168at2759"/>
<gene>
    <name evidence="2" type="ORF">PVAND_016711</name>
</gene>
<evidence type="ECO:0000313" key="2">
    <source>
        <dbReference type="EMBL" id="KAG5668785.1"/>
    </source>
</evidence>
<organism evidence="2 3">
    <name type="scientific">Polypedilum vanderplanki</name>
    <name type="common">Sleeping chironomid midge</name>
    <dbReference type="NCBI Taxonomy" id="319348"/>
    <lineage>
        <taxon>Eukaryota</taxon>
        <taxon>Metazoa</taxon>
        <taxon>Ecdysozoa</taxon>
        <taxon>Arthropoda</taxon>
        <taxon>Hexapoda</taxon>
        <taxon>Insecta</taxon>
        <taxon>Pterygota</taxon>
        <taxon>Neoptera</taxon>
        <taxon>Endopterygota</taxon>
        <taxon>Diptera</taxon>
        <taxon>Nematocera</taxon>
        <taxon>Chironomoidea</taxon>
        <taxon>Chironomidae</taxon>
        <taxon>Chironominae</taxon>
        <taxon>Polypedilum</taxon>
        <taxon>Polypedilum</taxon>
    </lineage>
</organism>
<accession>A0A9J6BFX4</accession>
<keyword evidence="1" id="KW-0812">Transmembrane</keyword>
<dbReference type="AlphaFoldDB" id="A0A9J6BFX4"/>
<comment type="caution">
    <text evidence="2">The sequence shown here is derived from an EMBL/GenBank/DDBJ whole genome shotgun (WGS) entry which is preliminary data.</text>
</comment>
<keyword evidence="3" id="KW-1185">Reference proteome</keyword>
<feature type="transmembrane region" description="Helical" evidence="1">
    <location>
        <begin position="68"/>
        <end position="87"/>
    </location>
</feature>
<sequence>MKCSACQNNECEGKYEKRHKCVGKKEKIKCTCKCKVTARESILTSTASVGIGIAATAAGIGLTVATGGLFAIIAGASIVGAGSSLILSPIQKQITGECMTASETIKDIALSATIGGITGPLGAGANALAKGASGIARIGIRALAGSSAGAVSGAICEGAKYMNGEKVTSKSFIKSVSVGAVVGTVGGFTAQVASSASNKVSGEVTKAATRVAVQGTSAAATDATIQIAQTGKIDTKQLLLNTTGQLTVATTAEVSASLSQRTTAYNNRMNEELMQKNNVTPEDARKFNKIIEKANAVNKEKLETGKKIGSNNLHILKGDRAGQIAGDYGPKSETGGRGAGRLILEEHRGNKYYVDHTAEHKYQDCQYSIKSNRLHNPLDGNLRADQVRANLTFVDDEIDENKKKV</sequence>
<protein>
    <submittedName>
        <fullName evidence="2">Uncharacterized protein</fullName>
    </submittedName>
</protein>
<name>A0A9J6BFX4_POLVA</name>
<proteinExistence type="predicted"/>
<keyword evidence="1" id="KW-1133">Transmembrane helix</keyword>
<dbReference type="Proteomes" id="UP001107558">
    <property type="component" value="Chromosome 4"/>
</dbReference>
<reference evidence="2" key="1">
    <citation type="submission" date="2021-03" db="EMBL/GenBank/DDBJ databases">
        <title>Chromosome level genome of the anhydrobiotic midge Polypedilum vanderplanki.</title>
        <authorList>
            <person name="Yoshida Y."/>
            <person name="Kikawada T."/>
            <person name="Gusev O."/>
        </authorList>
    </citation>
    <scope>NUCLEOTIDE SEQUENCE</scope>
    <source>
        <strain evidence="2">NIAS01</strain>
        <tissue evidence="2">Whole body or cell culture</tissue>
    </source>
</reference>
<dbReference type="EMBL" id="JADBJN010000004">
    <property type="protein sequence ID" value="KAG5668785.1"/>
    <property type="molecule type" value="Genomic_DNA"/>
</dbReference>
<evidence type="ECO:0000256" key="1">
    <source>
        <dbReference type="SAM" id="Phobius"/>
    </source>
</evidence>
<keyword evidence="1" id="KW-0472">Membrane</keyword>